<accession>A0A8T0E9Z7</accession>
<keyword evidence="1" id="KW-0472">Membrane</keyword>
<gene>
    <name evidence="3" type="ORF">HNY73_020052</name>
</gene>
<dbReference type="InterPro" id="IPR029058">
    <property type="entry name" value="AB_hydrolase_fold"/>
</dbReference>
<dbReference type="Pfam" id="PF00561">
    <property type="entry name" value="Abhydrolase_1"/>
    <property type="match status" value="1"/>
</dbReference>
<sequence>MCNQCLKSSLGSSEDFGENELLKNVKSLPINILDSFLPLRRQLTSWLLHPHLSTVGQLLWKSLTESERKCWRLLKRSDALRALLAFLLIFYVGLPLAFYLCPWTRRSAVYLNFIDWPFQTLSHPEYYGLNNTRHFFVKTTPGIILGVWHVPPSSYCHSRSTLSADDLPVVLYLHGSAESRSAPYRRSMYKVLSEGPLQAHVITFDYRGFGDSTYISPTAQTLEEDATAMYHWLLKRVSASRIIVWGHSMGSGIAVRLGQALAKDNTNSPFAIVLEAPFTSIADATRTFPLSFFHRRLPLFEMFCSERTRHPDTNLNSDERVGDITAPILILHAADDSMVWSEQGKRLWEKAVEARSPHLHKPVFVELDGRFGCGHRNIHKAPNLPSEIMSFMRSVKQHNETVRRNR</sequence>
<evidence type="ECO:0000313" key="4">
    <source>
        <dbReference type="Proteomes" id="UP000807504"/>
    </source>
</evidence>
<dbReference type="EMBL" id="JABXBU010002230">
    <property type="protein sequence ID" value="KAF8767045.1"/>
    <property type="molecule type" value="Genomic_DNA"/>
</dbReference>
<feature type="transmembrane region" description="Helical" evidence="1">
    <location>
        <begin position="79"/>
        <end position="100"/>
    </location>
</feature>
<dbReference type="GO" id="GO:0052651">
    <property type="term" value="P:monoacylglycerol catabolic process"/>
    <property type="evidence" value="ECO:0007669"/>
    <property type="project" value="TreeGrafter"/>
</dbReference>
<feature type="domain" description="AB hydrolase-1" evidence="2">
    <location>
        <begin position="168"/>
        <end position="257"/>
    </location>
</feature>
<dbReference type="PANTHER" id="PTHR12277:SF194">
    <property type="entry name" value="FI04476P"/>
    <property type="match status" value="1"/>
</dbReference>
<evidence type="ECO:0000313" key="3">
    <source>
        <dbReference type="EMBL" id="KAF8767045.1"/>
    </source>
</evidence>
<dbReference type="SUPFAM" id="SSF53474">
    <property type="entry name" value="alpha/beta-Hydrolases"/>
    <property type="match status" value="1"/>
</dbReference>
<dbReference type="GO" id="GO:0006660">
    <property type="term" value="P:phosphatidylserine catabolic process"/>
    <property type="evidence" value="ECO:0007669"/>
    <property type="project" value="TreeGrafter"/>
</dbReference>
<proteinExistence type="predicted"/>
<dbReference type="GO" id="GO:0005789">
    <property type="term" value="C:endoplasmic reticulum membrane"/>
    <property type="evidence" value="ECO:0007669"/>
    <property type="project" value="TreeGrafter"/>
</dbReference>
<evidence type="ECO:0000256" key="1">
    <source>
        <dbReference type="SAM" id="Phobius"/>
    </source>
</evidence>
<evidence type="ECO:0000259" key="2">
    <source>
        <dbReference type="Pfam" id="PF00561"/>
    </source>
</evidence>
<keyword evidence="1" id="KW-1133">Transmembrane helix</keyword>
<dbReference type="InterPro" id="IPR000073">
    <property type="entry name" value="AB_hydrolase_1"/>
</dbReference>
<dbReference type="AlphaFoldDB" id="A0A8T0E9Z7"/>
<protein>
    <submittedName>
        <fullName evidence="3">Lysophosphatidylserine lipase ABHD12 like protein</fullName>
    </submittedName>
</protein>
<comment type="caution">
    <text evidence="3">The sequence shown here is derived from an EMBL/GenBank/DDBJ whole genome shotgun (WGS) entry which is preliminary data.</text>
</comment>
<dbReference type="PANTHER" id="PTHR12277">
    <property type="entry name" value="ALPHA/BETA HYDROLASE DOMAIN-CONTAINING PROTEIN"/>
    <property type="match status" value="1"/>
</dbReference>
<dbReference type="Gene3D" id="3.40.50.1820">
    <property type="entry name" value="alpha/beta hydrolase"/>
    <property type="match status" value="1"/>
</dbReference>
<name>A0A8T0E9Z7_ARGBR</name>
<dbReference type="GO" id="GO:0047372">
    <property type="term" value="F:monoacylglycerol lipase activity"/>
    <property type="evidence" value="ECO:0007669"/>
    <property type="project" value="TreeGrafter"/>
</dbReference>
<reference evidence="3" key="2">
    <citation type="submission" date="2020-06" db="EMBL/GenBank/DDBJ databases">
        <authorList>
            <person name="Sheffer M."/>
        </authorList>
    </citation>
    <scope>NUCLEOTIDE SEQUENCE</scope>
</reference>
<dbReference type="Proteomes" id="UP000807504">
    <property type="component" value="Unassembled WGS sequence"/>
</dbReference>
<dbReference type="GO" id="GO:0004622">
    <property type="term" value="F:phosphatidylcholine lysophospholipase activity"/>
    <property type="evidence" value="ECO:0007669"/>
    <property type="project" value="TreeGrafter"/>
</dbReference>
<keyword evidence="1" id="KW-0812">Transmembrane</keyword>
<organism evidence="3 4">
    <name type="scientific">Argiope bruennichi</name>
    <name type="common">Wasp spider</name>
    <name type="synonym">Aranea bruennichi</name>
    <dbReference type="NCBI Taxonomy" id="94029"/>
    <lineage>
        <taxon>Eukaryota</taxon>
        <taxon>Metazoa</taxon>
        <taxon>Ecdysozoa</taxon>
        <taxon>Arthropoda</taxon>
        <taxon>Chelicerata</taxon>
        <taxon>Arachnida</taxon>
        <taxon>Araneae</taxon>
        <taxon>Araneomorphae</taxon>
        <taxon>Entelegynae</taxon>
        <taxon>Araneoidea</taxon>
        <taxon>Araneidae</taxon>
        <taxon>Argiope</taxon>
    </lineage>
</organism>
<reference evidence="3" key="1">
    <citation type="journal article" date="2020" name="bioRxiv">
        <title>Chromosome-level reference genome of the European wasp spider Argiope bruennichi: a resource for studies on range expansion and evolutionary adaptation.</title>
        <authorList>
            <person name="Sheffer M.M."/>
            <person name="Hoppe A."/>
            <person name="Krehenwinkel H."/>
            <person name="Uhl G."/>
            <person name="Kuss A.W."/>
            <person name="Jensen L."/>
            <person name="Jensen C."/>
            <person name="Gillespie R.G."/>
            <person name="Hoff K.J."/>
            <person name="Prost S."/>
        </authorList>
    </citation>
    <scope>NUCLEOTIDE SEQUENCE</scope>
</reference>
<keyword evidence="4" id="KW-1185">Reference proteome</keyword>